<evidence type="ECO:0000313" key="3">
    <source>
        <dbReference type="EMBL" id="CAL1155378.1"/>
    </source>
</evidence>
<feature type="transmembrane region" description="Helical" evidence="1">
    <location>
        <begin position="209"/>
        <end position="232"/>
    </location>
</feature>
<accession>A0A9P1G6L1</accession>
<dbReference type="AlphaFoldDB" id="A0A9P1G6L1"/>
<dbReference type="OrthoDB" id="427982at2759"/>
<dbReference type="Proteomes" id="UP001152797">
    <property type="component" value="Unassembled WGS sequence"/>
</dbReference>
<reference evidence="3" key="2">
    <citation type="submission" date="2024-04" db="EMBL/GenBank/DDBJ databases">
        <authorList>
            <person name="Chen Y."/>
            <person name="Shah S."/>
            <person name="Dougan E. K."/>
            <person name="Thang M."/>
            <person name="Chan C."/>
        </authorList>
    </citation>
    <scope>NUCLEOTIDE SEQUENCE [LARGE SCALE GENOMIC DNA]</scope>
</reference>
<evidence type="ECO:0000313" key="5">
    <source>
        <dbReference type="Proteomes" id="UP001152797"/>
    </source>
</evidence>
<keyword evidence="1" id="KW-0812">Transmembrane</keyword>
<name>A0A9P1G6L1_9DINO</name>
<dbReference type="EMBL" id="CAMXCT030003024">
    <property type="protein sequence ID" value="CAL4789315.1"/>
    <property type="molecule type" value="Genomic_DNA"/>
</dbReference>
<evidence type="ECO:0000256" key="1">
    <source>
        <dbReference type="SAM" id="Phobius"/>
    </source>
</evidence>
<protein>
    <submittedName>
        <fullName evidence="4">WD repeat-containing protein WRAP73</fullName>
    </submittedName>
</protein>
<evidence type="ECO:0000313" key="2">
    <source>
        <dbReference type="EMBL" id="CAI4002003.1"/>
    </source>
</evidence>
<feature type="transmembrane region" description="Helical" evidence="1">
    <location>
        <begin position="114"/>
        <end position="137"/>
    </location>
</feature>
<feature type="transmembrane region" description="Helical" evidence="1">
    <location>
        <begin position="253"/>
        <end position="272"/>
    </location>
</feature>
<keyword evidence="5" id="KW-1185">Reference proteome</keyword>
<feature type="transmembrane region" description="Helical" evidence="1">
    <location>
        <begin position="184"/>
        <end position="203"/>
    </location>
</feature>
<keyword evidence="1" id="KW-0472">Membrane</keyword>
<dbReference type="EMBL" id="CAMXCT010003024">
    <property type="protein sequence ID" value="CAI4002003.1"/>
    <property type="molecule type" value="Genomic_DNA"/>
</dbReference>
<feature type="transmembrane region" description="Helical" evidence="1">
    <location>
        <begin position="278"/>
        <end position="295"/>
    </location>
</feature>
<reference evidence="2" key="1">
    <citation type="submission" date="2022-10" db="EMBL/GenBank/DDBJ databases">
        <authorList>
            <person name="Chen Y."/>
            <person name="Dougan E. K."/>
            <person name="Chan C."/>
            <person name="Rhodes N."/>
            <person name="Thang M."/>
        </authorList>
    </citation>
    <scope>NUCLEOTIDE SEQUENCE</scope>
</reference>
<organism evidence="2">
    <name type="scientific">Cladocopium goreaui</name>
    <dbReference type="NCBI Taxonomy" id="2562237"/>
    <lineage>
        <taxon>Eukaryota</taxon>
        <taxon>Sar</taxon>
        <taxon>Alveolata</taxon>
        <taxon>Dinophyceae</taxon>
        <taxon>Suessiales</taxon>
        <taxon>Symbiodiniaceae</taxon>
        <taxon>Cladocopium</taxon>
    </lineage>
</organism>
<keyword evidence="1" id="KW-1133">Transmembrane helix</keyword>
<sequence>MRASAVGLVDEEDPRELREATAARQERTAFYTFLCCLSARLVFLVAHGLTCFAASVSLQDIESGIANWWLIFLPIWIGCACCLVLLIVSWFASCKYIKLCLSERVVRINDNPSILTEVLPDITTTIPGLIFLVLAFYSEFYLCEYLATSQAGEPSSLTSYMVLSTCVALLSICQGTLFTENSALWISLGAGLLVSSLSFAASRGEQKSAFLQALIVLPFVLAVATLLTASIHRLKRYAAVLRREEQTFQKIEVALLGILFICLASVAYKVFMDKLSEAAVEGCLVGIFLCLLAFPRARLCMWEAKHGHLADRSNWSEALPL</sequence>
<proteinExistence type="predicted"/>
<feature type="transmembrane region" description="Helical" evidence="1">
    <location>
        <begin position="28"/>
        <end position="56"/>
    </location>
</feature>
<gene>
    <name evidence="2" type="ORF">C1SCF055_LOCUS27990</name>
</gene>
<dbReference type="EMBL" id="CAMXCT020003024">
    <property type="protein sequence ID" value="CAL1155378.1"/>
    <property type="molecule type" value="Genomic_DNA"/>
</dbReference>
<feature type="transmembrane region" description="Helical" evidence="1">
    <location>
        <begin position="157"/>
        <end position="177"/>
    </location>
</feature>
<evidence type="ECO:0000313" key="4">
    <source>
        <dbReference type="EMBL" id="CAL4789315.1"/>
    </source>
</evidence>
<feature type="transmembrane region" description="Helical" evidence="1">
    <location>
        <begin position="68"/>
        <end position="93"/>
    </location>
</feature>
<comment type="caution">
    <text evidence="2">The sequence shown here is derived from an EMBL/GenBank/DDBJ whole genome shotgun (WGS) entry which is preliminary data.</text>
</comment>